<dbReference type="EMBL" id="VLLA01000010">
    <property type="protein sequence ID" value="TWI68462.1"/>
    <property type="molecule type" value="Genomic_DNA"/>
</dbReference>
<dbReference type="Proteomes" id="UP000316291">
    <property type="component" value="Unassembled WGS sequence"/>
</dbReference>
<evidence type="ECO:0000313" key="1">
    <source>
        <dbReference type="EMBL" id="TWI68462.1"/>
    </source>
</evidence>
<proteinExistence type="predicted"/>
<name>A0A562RH99_9BRAD</name>
<comment type="caution">
    <text evidence="1">The sequence shown here is derived from an EMBL/GenBank/DDBJ whole genome shotgun (WGS) entry which is preliminary data.</text>
</comment>
<dbReference type="AlphaFoldDB" id="A0A562RH99"/>
<keyword evidence="2" id="KW-1185">Reference proteome</keyword>
<reference evidence="1 2" key="1">
    <citation type="journal article" date="2015" name="Stand. Genomic Sci.">
        <title>Genomic Encyclopedia of Bacterial and Archaeal Type Strains, Phase III: the genomes of soil and plant-associated and newly described type strains.</title>
        <authorList>
            <person name="Whitman W.B."/>
            <person name="Woyke T."/>
            <person name="Klenk H.P."/>
            <person name="Zhou Y."/>
            <person name="Lilburn T.G."/>
            <person name="Beck B.J."/>
            <person name="De Vos P."/>
            <person name="Vandamme P."/>
            <person name="Eisen J.A."/>
            <person name="Garrity G."/>
            <person name="Hugenholtz P."/>
            <person name="Kyrpides N.C."/>
        </authorList>
    </citation>
    <scope>NUCLEOTIDE SEQUENCE [LARGE SCALE GENOMIC DNA]</scope>
    <source>
        <strain evidence="1 2">CGMCC 1.10948</strain>
    </source>
</reference>
<gene>
    <name evidence="1" type="ORF">IQ16_04306</name>
</gene>
<evidence type="ECO:0000313" key="2">
    <source>
        <dbReference type="Proteomes" id="UP000316291"/>
    </source>
</evidence>
<protein>
    <submittedName>
        <fullName evidence="1">Uncharacterized protein</fullName>
    </submittedName>
</protein>
<accession>A0A562RH99</accession>
<sequence length="75" mass="7976">MKDVLCLAVFAGKILCLLMFVNVVKPDVVGILQTSAAPVDCRERSGLRDCASNLFATASLADAKSCIAHRNIAHC</sequence>
<organism evidence="1 2">
    <name type="scientific">Bradyrhizobium huanghuaihaiense</name>
    <dbReference type="NCBI Taxonomy" id="990078"/>
    <lineage>
        <taxon>Bacteria</taxon>
        <taxon>Pseudomonadati</taxon>
        <taxon>Pseudomonadota</taxon>
        <taxon>Alphaproteobacteria</taxon>
        <taxon>Hyphomicrobiales</taxon>
        <taxon>Nitrobacteraceae</taxon>
        <taxon>Bradyrhizobium</taxon>
    </lineage>
</organism>